<dbReference type="SUPFAM" id="SSF46626">
    <property type="entry name" value="Cytochrome c"/>
    <property type="match status" value="2"/>
</dbReference>
<name>A0ABV8SVT5_9GAMM</name>
<keyword evidence="8" id="KW-1185">Reference proteome</keyword>
<evidence type="ECO:0000256" key="3">
    <source>
        <dbReference type="ARBA" id="ARBA00023004"/>
    </source>
</evidence>
<dbReference type="Proteomes" id="UP001595904">
    <property type="component" value="Unassembled WGS sequence"/>
</dbReference>
<dbReference type="PROSITE" id="PS51007">
    <property type="entry name" value="CYTC"/>
    <property type="match status" value="1"/>
</dbReference>
<evidence type="ECO:0000256" key="2">
    <source>
        <dbReference type="ARBA" id="ARBA00022723"/>
    </source>
</evidence>
<protein>
    <recommendedName>
        <fullName evidence="6">Cytochrome c domain-containing protein</fullName>
    </recommendedName>
</protein>
<dbReference type="InterPro" id="IPR009056">
    <property type="entry name" value="Cyt_c-like_dom"/>
</dbReference>
<keyword evidence="2 4" id="KW-0479">Metal-binding</keyword>
<evidence type="ECO:0000256" key="4">
    <source>
        <dbReference type="PROSITE-ProRule" id="PRU00433"/>
    </source>
</evidence>
<organism evidence="7 8">
    <name type="scientific">Steroidobacter flavus</name>
    <dbReference type="NCBI Taxonomy" id="1842136"/>
    <lineage>
        <taxon>Bacteria</taxon>
        <taxon>Pseudomonadati</taxon>
        <taxon>Pseudomonadota</taxon>
        <taxon>Gammaproteobacteria</taxon>
        <taxon>Steroidobacterales</taxon>
        <taxon>Steroidobacteraceae</taxon>
        <taxon>Steroidobacter</taxon>
    </lineage>
</organism>
<gene>
    <name evidence="7" type="ORF">ACFPN2_19460</name>
</gene>
<keyword evidence="1 4" id="KW-0349">Heme</keyword>
<feature type="domain" description="Cytochrome c" evidence="6">
    <location>
        <begin position="224"/>
        <end position="383"/>
    </location>
</feature>
<comment type="caution">
    <text evidence="7">The sequence shown here is derived from an EMBL/GenBank/DDBJ whole genome shotgun (WGS) entry which is preliminary data.</text>
</comment>
<proteinExistence type="predicted"/>
<dbReference type="Gene3D" id="1.10.760.10">
    <property type="entry name" value="Cytochrome c-like domain"/>
    <property type="match status" value="2"/>
</dbReference>
<accession>A0ABV8SVT5</accession>
<dbReference type="EMBL" id="JBHSDU010000003">
    <property type="protein sequence ID" value="MFC4311285.1"/>
    <property type="molecule type" value="Genomic_DNA"/>
</dbReference>
<evidence type="ECO:0000313" key="8">
    <source>
        <dbReference type="Proteomes" id="UP001595904"/>
    </source>
</evidence>
<keyword evidence="5" id="KW-0732">Signal</keyword>
<dbReference type="RefSeq" id="WP_380599489.1">
    <property type="nucleotide sequence ID" value="NZ_JBHSDU010000003.1"/>
</dbReference>
<dbReference type="InterPro" id="IPR051395">
    <property type="entry name" value="Cytochrome_c_Peroxidase/MauG"/>
</dbReference>
<evidence type="ECO:0000256" key="5">
    <source>
        <dbReference type="SAM" id="SignalP"/>
    </source>
</evidence>
<feature type="chain" id="PRO_5045062463" description="Cytochrome c domain-containing protein" evidence="5">
    <location>
        <begin position="20"/>
        <end position="383"/>
    </location>
</feature>
<evidence type="ECO:0000313" key="7">
    <source>
        <dbReference type="EMBL" id="MFC4311285.1"/>
    </source>
</evidence>
<feature type="signal peptide" evidence="5">
    <location>
        <begin position="1"/>
        <end position="19"/>
    </location>
</feature>
<evidence type="ECO:0000259" key="6">
    <source>
        <dbReference type="PROSITE" id="PS51007"/>
    </source>
</evidence>
<keyword evidence="3 4" id="KW-0408">Iron</keyword>
<dbReference type="InterPro" id="IPR036909">
    <property type="entry name" value="Cyt_c-like_dom_sf"/>
</dbReference>
<reference evidence="8" key="1">
    <citation type="journal article" date="2019" name="Int. J. Syst. Evol. Microbiol.">
        <title>The Global Catalogue of Microorganisms (GCM) 10K type strain sequencing project: providing services to taxonomists for standard genome sequencing and annotation.</title>
        <authorList>
            <consortium name="The Broad Institute Genomics Platform"/>
            <consortium name="The Broad Institute Genome Sequencing Center for Infectious Disease"/>
            <person name="Wu L."/>
            <person name="Ma J."/>
        </authorList>
    </citation>
    <scope>NUCLEOTIDE SEQUENCE [LARGE SCALE GENOMIC DNA]</scope>
    <source>
        <strain evidence="8">CGMCC 1.10759</strain>
    </source>
</reference>
<dbReference type="PANTHER" id="PTHR30600">
    <property type="entry name" value="CYTOCHROME C PEROXIDASE-RELATED"/>
    <property type="match status" value="1"/>
</dbReference>
<evidence type="ECO:0000256" key="1">
    <source>
        <dbReference type="ARBA" id="ARBA00022617"/>
    </source>
</evidence>
<sequence length="383" mass="42043">MIARRLALALILLPALASAGEPADSVADISAHDAAGLEFFRGPLDFLKARQLFERETFGGNGRTCLTCHSRETGTVSPADARKRYSHNRKDPLFLADGSDDGAGHGTTRMLQDATFLVRIPLPDNVRLANDPKARSVVVRRGAPSTLNTPALDPVLMQDGRQPDLVAQARGAIFDHAQVRREPKQRDLELIAAYQHTPQFFSSLTTFKYAYLGTTPKLPTPRTASEVRGRRFFLDVPLEGDFKSGLCANCHSGPMLNETNEFGPFPPFARGGRFQTIGVSEMNVAGNPVYDFVFTNPDGTTTTVSSPDPGRALINGSTDFESLNAFKIPSLWGVSRTAPYFHDNSAKTLEEVMQQYARFFGVLGLTLTEQDQKDLVAYMKLMQ</sequence>